<evidence type="ECO:0000313" key="2">
    <source>
        <dbReference type="Proteomes" id="UP001500432"/>
    </source>
</evidence>
<name>A0ABN3BJJ5_9MICC</name>
<dbReference type="Proteomes" id="UP001500432">
    <property type="component" value="Unassembled WGS sequence"/>
</dbReference>
<organism evidence="1 2">
    <name type="scientific">Sinomonas flava</name>
    <dbReference type="NCBI Taxonomy" id="496857"/>
    <lineage>
        <taxon>Bacteria</taxon>
        <taxon>Bacillati</taxon>
        <taxon>Actinomycetota</taxon>
        <taxon>Actinomycetes</taxon>
        <taxon>Micrococcales</taxon>
        <taxon>Micrococcaceae</taxon>
        <taxon>Sinomonas</taxon>
    </lineage>
</organism>
<accession>A0ABN3BJJ5</accession>
<dbReference type="EMBL" id="BAAAQW010000002">
    <property type="protein sequence ID" value="GAA2196790.1"/>
    <property type="molecule type" value="Genomic_DNA"/>
</dbReference>
<comment type="caution">
    <text evidence="1">The sequence shown here is derived from an EMBL/GenBank/DDBJ whole genome shotgun (WGS) entry which is preliminary data.</text>
</comment>
<protein>
    <submittedName>
        <fullName evidence="1">Uncharacterized protein</fullName>
    </submittedName>
</protein>
<evidence type="ECO:0000313" key="1">
    <source>
        <dbReference type="EMBL" id="GAA2196790.1"/>
    </source>
</evidence>
<keyword evidence="2" id="KW-1185">Reference proteome</keyword>
<gene>
    <name evidence="1" type="ORF">GCM10009849_03260</name>
</gene>
<proteinExistence type="predicted"/>
<reference evidence="1 2" key="1">
    <citation type="journal article" date="2019" name="Int. J. Syst. Evol. Microbiol.">
        <title>The Global Catalogue of Microorganisms (GCM) 10K type strain sequencing project: providing services to taxonomists for standard genome sequencing and annotation.</title>
        <authorList>
            <consortium name="The Broad Institute Genomics Platform"/>
            <consortium name="The Broad Institute Genome Sequencing Center for Infectious Disease"/>
            <person name="Wu L."/>
            <person name="Ma J."/>
        </authorList>
    </citation>
    <scope>NUCLEOTIDE SEQUENCE [LARGE SCALE GENOMIC DNA]</scope>
    <source>
        <strain evidence="1 2">JCM 16034</strain>
    </source>
</reference>
<dbReference type="RefSeq" id="WP_344297864.1">
    <property type="nucleotide sequence ID" value="NZ_BAAAQW010000002.1"/>
</dbReference>
<sequence length="203" mass="21726">MHAAWERWDSFWVAGVRRGAVFRAFDGGLLTTRVAFQDATGTPFASESLVRLTEDGETWRAYRYRQEPGGLGEGVRRDESGLGVDTLPASGEYLLVARFAASSRGMATYLRVDEACPEAAPAPAQLRRGRAEPVDLPDGRSVRAERLDVTAGGMRVATYWADDGGVVRTASAGTLAFACPGDREALAGIAPRLGAFLREGFGG</sequence>